<sequence length="276" mass="30125">MRTYVITGGTDGIGRGLGLHFLARGDRVVAVASGQGKGDAFLAEAERLGAADRARFLRADLSTLDGMRSVAAEVESTVDRLDGLVFGTQRFRPRREETPDGFEYTFALSYLSRFVLGHELAGVLDRAESPVVFNVAGSGGMPGRIDWDDPHLREGYTGMRAAMQASRCLDLLGVDFPRRHPGTRIRYVLYNPLFVRTAMADPLPQPQRTITKTLAFFLAQRVERAIVPMAALIDAPPDAPVSAFRKGKPLALTGDDFDPEAADRLHRLTTGLLAAR</sequence>
<dbReference type="Proteomes" id="UP000572635">
    <property type="component" value="Unassembled WGS sequence"/>
</dbReference>
<dbReference type="Gene3D" id="3.40.50.720">
    <property type="entry name" value="NAD(P)-binding Rossmann-like Domain"/>
    <property type="match status" value="1"/>
</dbReference>
<dbReference type="InterPro" id="IPR036291">
    <property type="entry name" value="NAD(P)-bd_dom_sf"/>
</dbReference>
<dbReference type="RefSeq" id="WP_184394425.1">
    <property type="nucleotide sequence ID" value="NZ_BAAAJD010000052.1"/>
</dbReference>
<dbReference type="InterPro" id="IPR002347">
    <property type="entry name" value="SDR_fam"/>
</dbReference>
<keyword evidence="3" id="KW-1185">Reference proteome</keyword>
<dbReference type="EMBL" id="JACHDB010000001">
    <property type="protein sequence ID" value="MBB5434102.1"/>
    <property type="molecule type" value="Genomic_DNA"/>
</dbReference>
<dbReference type="AlphaFoldDB" id="A0A7W8QP83"/>
<dbReference type="Pfam" id="PF00106">
    <property type="entry name" value="adh_short"/>
    <property type="match status" value="1"/>
</dbReference>
<accession>A0A7W8QP83</accession>
<reference evidence="2 3" key="1">
    <citation type="submission" date="2020-08" db="EMBL/GenBank/DDBJ databases">
        <title>Sequencing the genomes of 1000 actinobacteria strains.</title>
        <authorList>
            <person name="Klenk H.-P."/>
        </authorList>
    </citation>
    <scope>NUCLEOTIDE SEQUENCE [LARGE SCALE GENOMIC DNA]</scope>
    <source>
        <strain evidence="2 3">DSM 44551</strain>
    </source>
</reference>
<evidence type="ECO:0000313" key="3">
    <source>
        <dbReference type="Proteomes" id="UP000572635"/>
    </source>
</evidence>
<protein>
    <submittedName>
        <fullName evidence="2">NAD(P)-dependent dehydrogenase (Short-subunit alcohol dehydrogenase family)</fullName>
    </submittedName>
</protein>
<organism evidence="2 3">
    <name type="scientific">Nocardiopsis composta</name>
    <dbReference type="NCBI Taxonomy" id="157465"/>
    <lineage>
        <taxon>Bacteria</taxon>
        <taxon>Bacillati</taxon>
        <taxon>Actinomycetota</taxon>
        <taxon>Actinomycetes</taxon>
        <taxon>Streptosporangiales</taxon>
        <taxon>Nocardiopsidaceae</taxon>
        <taxon>Nocardiopsis</taxon>
    </lineage>
</organism>
<keyword evidence="1" id="KW-0560">Oxidoreductase</keyword>
<dbReference type="GO" id="GO:0016491">
    <property type="term" value="F:oxidoreductase activity"/>
    <property type="evidence" value="ECO:0007669"/>
    <property type="project" value="UniProtKB-KW"/>
</dbReference>
<dbReference type="PANTHER" id="PTHR47534">
    <property type="entry name" value="YALI0E05731P"/>
    <property type="match status" value="1"/>
</dbReference>
<evidence type="ECO:0000256" key="1">
    <source>
        <dbReference type="ARBA" id="ARBA00023002"/>
    </source>
</evidence>
<dbReference type="SUPFAM" id="SSF51735">
    <property type="entry name" value="NAD(P)-binding Rossmann-fold domains"/>
    <property type="match status" value="1"/>
</dbReference>
<gene>
    <name evidence="2" type="ORF">HDA36_004186</name>
</gene>
<evidence type="ECO:0000313" key="2">
    <source>
        <dbReference type="EMBL" id="MBB5434102.1"/>
    </source>
</evidence>
<dbReference type="PANTHER" id="PTHR47534:SF3">
    <property type="entry name" value="ALCOHOL DEHYDROGENASE-LIKE C-TERMINAL DOMAIN-CONTAINING PROTEIN"/>
    <property type="match status" value="1"/>
</dbReference>
<proteinExistence type="predicted"/>
<dbReference type="InterPro" id="IPR052228">
    <property type="entry name" value="Sec_Metab_Biosynth_Oxidored"/>
</dbReference>
<comment type="caution">
    <text evidence="2">The sequence shown here is derived from an EMBL/GenBank/DDBJ whole genome shotgun (WGS) entry which is preliminary data.</text>
</comment>
<name>A0A7W8QP83_9ACTN</name>